<evidence type="ECO:0000256" key="8">
    <source>
        <dbReference type="SAM" id="SignalP"/>
    </source>
</evidence>
<evidence type="ECO:0000256" key="3">
    <source>
        <dbReference type="ARBA" id="ARBA00022801"/>
    </source>
</evidence>
<dbReference type="InterPro" id="IPR000668">
    <property type="entry name" value="Peptidase_C1A_C"/>
</dbReference>
<keyword evidence="8" id="KW-0732">Signal</keyword>
<dbReference type="CDD" id="cd02248">
    <property type="entry name" value="Peptidase_C1A"/>
    <property type="match status" value="1"/>
</dbReference>
<evidence type="ECO:0000256" key="5">
    <source>
        <dbReference type="ARBA" id="ARBA00036319"/>
    </source>
</evidence>
<dbReference type="InterPro" id="IPR039417">
    <property type="entry name" value="Peptidase_C1A_papain-like"/>
</dbReference>
<dbReference type="InterPro" id="IPR013201">
    <property type="entry name" value="Prot_inhib_I29"/>
</dbReference>
<dbReference type="Pfam" id="PF08246">
    <property type="entry name" value="Inhibitor_I29"/>
    <property type="match status" value="1"/>
</dbReference>
<comment type="catalytic activity">
    <reaction evidence="5">
        <text>Specificity close to that of papain. As compared to cathepsin B, cathepsin L exhibits higher activity toward protein substrates, but has little activity on Z-Arg-Arg-NHMec, and no peptidyl-dipeptidase activity.</text>
        <dbReference type="EC" id="3.4.22.15"/>
    </reaction>
</comment>
<comment type="subunit">
    <text evidence="7">Dimer of a heavy and a light chain linked by disulfide bonds.</text>
</comment>
<dbReference type="Proteomes" id="UP000037069">
    <property type="component" value="Unassembled WGS sequence"/>
</dbReference>
<dbReference type="OrthoDB" id="190265at2759"/>
<dbReference type="InterPro" id="IPR038765">
    <property type="entry name" value="Papain-like_cys_pep_sf"/>
</dbReference>
<dbReference type="InterPro" id="IPR013128">
    <property type="entry name" value="Peptidase_C1A"/>
</dbReference>
<dbReference type="FunFam" id="3.90.70.10:FF:000006">
    <property type="entry name" value="Cathepsin S"/>
    <property type="match status" value="1"/>
</dbReference>
<reference evidence="11 12" key="1">
    <citation type="journal article" date="2015" name="Nat. Commun.">
        <title>Lucilia cuprina genome unlocks parasitic fly biology to underpin future interventions.</title>
        <authorList>
            <person name="Anstead C.A."/>
            <person name="Korhonen P.K."/>
            <person name="Young N.D."/>
            <person name="Hall R.S."/>
            <person name="Jex A.R."/>
            <person name="Murali S.C."/>
            <person name="Hughes D.S."/>
            <person name="Lee S.F."/>
            <person name="Perry T."/>
            <person name="Stroehlein A.J."/>
            <person name="Ansell B.R."/>
            <person name="Breugelmans B."/>
            <person name="Hofmann A."/>
            <person name="Qu J."/>
            <person name="Dugan S."/>
            <person name="Lee S.L."/>
            <person name="Chao H."/>
            <person name="Dinh H."/>
            <person name="Han Y."/>
            <person name="Doddapaneni H.V."/>
            <person name="Worley K.C."/>
            <person name="Muzny D.M."/>
            <person name="Ioannidis P."/>
            <person name="Waterhouse R.M."/>
            <person name="Zdobnov E.M."/>
            <person name="James P.J."/>
            <person name="Bagnall N.H."/>
            <person name="Kotze A.C."/>
            <person name="Gibbs R.A."/>
            <person name="Richards S."/>
            <person name="Batterham P."/>
            <person name="Gasser R.B."/>
        </authorList>
    </citation>
    <scope>NUCLEOTIDE SEQUENCE [LARGE SCALE GENOMIC DNA]</scope>
    <source>
        <strain evidence="11 12">LS</strain>
        <tissue evidence="11">Full body</tissue>
    </source>
</reference>
<evidence type="ECO:0000313" key="12">
    <source>
        <dbReference type="Proteomes" id="UP000037069"/>
    </source>
</evidence>
<dbReference type="STRING" id="7375.A0A0L0BUD7"/>
<feature type="chain" id="PRO_5018583772" description="cathepsin L" evidence="8">
    <location>
        <begin position="23"/>
        <end position="338"/>
    </location>
</feature>
<gene>
    <name evidence="11" type="ORF">FF38_09315</name>
</gene>
<dbReference type="OMA" id="DNMAEIV"/>
<dbReference type="SMART" id="SM00645">
    <property type="entry name" value="Pept_C1"/>
    <property type="match status" value="1"/>
</dbReference>
<feature type="domain" description="Peptidase C1A papain C-terminal" evidence="9">
    <location>
        <begin position="127"/>
        <end position="337"/>
    </location>
</feature>
<dbReference type="GO" id="GO:0006508">
    <property type="term" value="P:proteolysis"/>
    <property type="evidence" value="ECO:0007669"/>
    <property type="project" value="UniProtKB-KW"/>
</dbReference>
<evidence type="ECO:0000256" key="1">
    <source>
        <dbReference type="ARBA" id="ARBA00008455"/>
    </source>
</evidence>
<keyword evidence="4" id="KW-0788">Thiol protease</keyword>
<evidence type="ECO:0000256" key="4">
    <source>
        <dbReference type="ARBA" id="ARBA00022807"/>
    </source>
</evidence>
<protein>
    <recommendedName>
        <fullName evidence="6">cathepsin L</fullName>
        <ecNumber evidence="6">3.4.22.15</ecNumber>
    </recommendedName>
</protein>
<dbReference type="PANTHER" id="PTHR12411">
    <property type="entry name" value="CYSTEINE PROTEASE FAMILY C1-RELATED"/>
    <property type="match status" value="1"/>
</dbReference>
<evidence type="ECO:0000256" key="2">
    <source>
        <dbReference type="ARBA" id="ARBA00022670"/>
    </source>
</evidence>
<dbReference type="GO" id="GO:0004197">
    <property type="term" value="F:cysteine-type endopeptidase activity"/>
    <property type="evidence" value="ECO:0007669"/>
    <property type="project" value="UniProtKB-EC"/>
</dbReference>
<comment type="similarity">
    <text evidence="1">Belongs to the peptidase C1 family.</text>
</comment>
<sequence>MNYNILIYKWTLMLLSFKSSFSYVEEDGRIIEYDNFDEFKNYVNKSYLHTYDELRSRSAFEENRAAVRQHNALFSKGESSFRLRTNIMADMSNDSYLKSFLRLLRSKRFEALDRDSEIVGSPLLQETPESVDWREKGFLTSPDNQKTCGSCYAFSIAESIEGQVFKRTGRILNLSPQQIVDCSTSHGNQGCTGGSLRNTLKYLQDTGGLMRSKDYKYVSKKGRCQFVPELSVVNVTSWAILPAKDEKAIEAAVAHIGPVAVSINATPKTFQLYSDGVYDDSSCSSTRVNHAMMVIGYTKDYWILKNWWGELWGEEGYMRIVKGRNLCGIANYAAYAVV</sequence>
<keyword evidence="12" id="KW-1185">Reference proteome</keyword>
<keyword evidence="2" id="KW-0645">Protease</keyword>
<organism evidence="11 12">
    <name type="scientific">Lucilia cuprina</name>
    <name type="common">Green bottle fly</name>
    <name type="synonym">Australian sheep blowfly</name>
    <dbReference type="NCBI Taxonomy" id="7375"/>
    <lineage>
        <taxon>Eukaryota</taxon>
        <taxon>Metazoa</taxon>
        <taxon>Ecdysozoa</taxon>
        <taxon>Arthropoda</taxon>
        <taxon>Hexapoda</taxon>
        <taxon>Insecta</taxon>
        <taxon>Pterygota</taxon>
        <taxon>Neoptera</taxon>
        <taxon>Endopterygota</taxon>
        <taxon>Diptera</taxon>
        <taxon>Brachycera</taxon>
        <taxon>Muscomorpha</taxon>
        <taxon>Oestroidea</taxon>
        <taxon>Calliphoridae</taxon>
        <taxon>Luciliinae</taxon>
        <taxon>Lucilia</taxon>
    </lineage>
</organism>
<dbReference type="Gene3D" id="3.90.70.10">
    <property type="entry name" value="Cysteine proteinases"/>
    <property type="match status" value="1"/>
</dbReference>
<dbReference type="SMART" id="SM00848">
    <property type="entry name" value="Inhibitor_I29"/>
    <property type="match status" value="1"/>
</dbReference>
<dbReference type="Pfam" id="PF00112">
    <property type="entry name" value="Peptidase_C1"/>
    <property type="match status" value="1"/>
</dbReference>
<dbReference type="PRINTS" id="PR00705">
    <property type="entry name" value="PAPAIN"/>
</dbReference>
<keyword evidence="3" id="KW-0378">Hydrolase</keyword>
<evidence type="ECO:0000256" key="6">
    <source>
        <dbReference type="ARBA" id="ARBA00038911"/>
    </source>
</evidence>
<dbReference type="EC" id="3.4.22.15" evidence="6"/>
<proteinExistence type="inferred from homology"/>
<evidence type="ECO:0000259" key="10">
    <source>
        <dbReference type="SMART" id="SM00848"/>
    </source>
</evidence>
<evidence type="ECO:0000313" key="11">
    <source>
        <dbReference type="EMBL" id="KNC23636.1"/>
    </source>
</evidence>
<name>A0A0L0BUD7_LUCCU</name>
<feature type="domain" description="Cathepsin propeptide inhibitor" evidence="10">
    <location>
        <begin position="36"/>
        <end position="96"/>
    </location>
</feature>
<accession>A0A0L0BUD7</accession>
<dbReference type="AlphaFoldDB" id="A0A0L0BUD7"/>
<evidence type="ECO:0000259" key="9">
    <source>
        <dbReference type="SMART" id="SM00645"/>
    </source>
</evidence>
<evidence type="ECO:0000256" key="7">
    <source>
        <dbReference type="ARBA" id="ARBA00063237"/>
    </source>
</evidence>
<comment type="caution">
    <text evidence="11">The sequence shown here is derived from an EMBL/GenBank/DDBJ whole genome shotgun (WGS) entry which is preliminary data.</text>
</comment>
<feature type="signal peptide" evidence="8">
    <location>
        <begin position="1"/>
        <end position="22"/>
    </location>
</feature>
<dbReference type="EMBL" id="JRES01001323">
    <property type="protein sequence ID" value="KNC23636.1"/>
    <property type="molecule type" value="Genomic_DNA"/>
</dbReference>
<dbReference type="SUPFAM" id="SSF54001">
    <property type="entry name" value="Cysteine proteinases"/>
    <property type="match status" value="1"/>
</dbReference>